<protein>
    <recommendedName>
        <fullName evidence="3">DUF6535 domain-containing protein</fullName>
    </recommendedName>
</protein>
<dbReference type="AlphaFoldDB" id="A0AAW0BYI9"/>
<proteinExistence type="predicted"/>
<evidence type="ECO:0000259" key="3">
    <source>
        <dbReference type="Pfam" id="PF20153"/>
    </source>
</evidence>
<feature type="transmembrane region" description="Helical" evidence="2">
    <location>
        <begin position="196"/>
        <end position="219"/>
    </location>
</feature>
<gene>
    <name evidence="4" type="ORF">R3P38DRAFT_2620271</name>
</gene>
<evidence type="ECO:0000313" key="5">
    <source>
        <dbReference type="Proteomes" id="UP001362999"/>
    </source>
</evidence>
<organism evidence="4 5">
    <name type="scientific">Favolaschia claudopus</name>
    <dbReference type="NCBI Taxonomy" id="2862362"/>
    <lineage>
        <taxon>Eukaryota</taxon>
        <taxon>Fungi</taxon>
        <taxon>Dikarya</taxon>
        <taxon>Basidiomycota</taxon>
        <taxon>Agaricomycotina</taxon>
        <taxon>Agaricomycetes</taxon>
        <taxon>Agaricomycetidae</taxon>
        <taxon>Agaricales</taxon>
        <taxon>Marasmiineae</taxon>
        <taxon>Mycenaceae</taxon>
        <taxon>Favolaschia</taxon>
    </lineage>
</organism>
<evidence type="ECO:0000256" key="1">
    <source>
        <dbReference type="SAM" id="MobiDB-lite"/>
    </source>
</evidence>
<comment type="caution">
    <text evidence="4">The sequence shown here is derived from an EMBL/GenBank/DDBJ whole genome shotgun (WGS) entry which is preliminary data.</text>
</comment>
<evidence type="ECO:0000313" key="4">
    <source>
        <dbReference type="EMBL" id="KAK7031879.1"/>
    </source>
</evidence>
<keyword evidence="2" id="KW-1133">Transmembrane helix</keyword>
<keyword evidence="5" id="KW-1185">Reference proteome</keyword>
<reference evidence="4 5" key="1">
    <citation type="journal article" date="2024" name="J Genomics">
        <title>Draft genome sequencing and assembly of Favolaschia claudopus CIRM-BRFM 2984 isolated from oak limbs.</title>
        <authorList>
            <person name="Navarro D."/>
            <person name="Drula E."/>
            <person name="Chaduli D."/>
            <person name="Cazenave R."/>
            <person name="Ahrendt S."/>
            <person name="Wang J."/>
            <person name="Lipzen A."/>
            <person name="Daum C."/>
            <person name="Barry K."/>
            <person name="Grigoriev I.V."/>
            <person name="Favel A."/>
            <person name="Rosso M.N."/>
            <person name="Martin F."/>
        </authorList>
    </citation>
    <scope>NUCLEOTIDE SEQUENCE [LARGE SCALE GENOMIC DNA]</scope>
    <source>
        <strain evidence="4 5">CIRM-BRFM 2984</strain>
    </source>
</reference>
<feature type="domain" description="DUF6535" evidence="3">
    <location>
        <begin position="126"/>
        <end position="222"/>
    </location>
</feature>
<evidence type="ECO:0000256" key="2">
    <source>
        <dbReference type="SAM" id="Phobius"/>
    </source>
</evidence>
<dbReference type="EMBL" id="JAWWNJ010000024">
    <property type="protein sequence ID" value="KAK7031879.1"/>
    <property type="molecule type" value="Genomic_DNA"/>
</dbReference>
<name>A0AAW0BYI9_9AGAR</name>
<keyword evidence="2" id="KW-0812">Transmembrane</keyword>
<sequence>MNTIETIAGLPLNENGRESPPRPPESHTDAVVQTVSDNERLIQALETGFSCLLRQQQEICQAIADLKPKPPTPDKRTAFWNGYMALANEYDKEFLQKYGTDLDASLIFAGLFSAVASAFIIQIQPKFETTPSCLTVIAQSLLYISLGSTLLAALLAVLGKQWLMYYSAAGERGTVEARGLERQRKLNGLEKWRFELIMQAFPLLLQFGLFLFASALSVYLWKIHRVLAGIVLGITAGGAIAYLALLASAIFFKDSPFQTPLAPFFRAIGSYVFTKSVRSQGRALYEKCTLQSWWMCTQIRGLCSKLIEQSRDLLPMFTLQQTAGSIALDSDQLAPLFVDPVIPSPEVSGVSWVLKTSTDPILLAQAADMSIDLQWPVDLDLQPYIQVMQEMFLSCFEYSKSSNIEFLHLNRLRDGMSSCATQFGQGYIIMQCLHRADSSFPPDIDISHYLFNTVSSELATVLSIISDYKSPRLTEIPSQPWLMRALHFKLKVKPWPRFNPSTITYLKHRAAELNSGSSLTCSTFSEYLFVVYFCLVDGNITANDMRVKDKSAYEVLLYEKILKTLPSKLESEQTDMRLRADILKLTLQLAGNCEDHKEWDVQWRKRQTAAYQFCQALPQTDGWIEVISTPGLLSSKIALLKSESFIPLDADWISLNADAEHWIYNALRCIPNPINEQGECEGRIVDTVNNLLCALYHNGIPPSKDNLELIVQLLSLQGSLSLPAAFLLLQENVHDWYMDLELGSKLRDYSVWASLSAIMVHHEREPYIKSYIDLAYLLSTIPEWQPHIQKELCSWIHIYSISFTIGEYLEKYNIVFKTIWAPSRSIPTNHHFEEAVGLVHVALLDFWTAFDPATPLDSDSLLAWLECSNSLILHWNTEVWSIVQHTQMMIQELFIPLQRTLCGTVKQIQTLPAEAKTPILAACQEILTILATTMSQTETEFDNSRDNIHNRIRERIKTAGILVIT</sequence>
<feature type="transmembrane region" description="Helical" evidence="2">
    <location>
        <begin position="226"/>
        <end position="252"/>
    </location>
</feature>
<dbReference type="InterPro" id="IPR045338">
    <property type="entry name" value="DUF6535"/>
</dbReference>
<dbReference type="Proteomes" id="UP001362999">
    <property type="component" value="Unassembled WGS sequence"/>
</dbReference>
<feature type="compositionally biased region" description="Basic and acidic residues" evidence="1">
    <location>
        <begin position="15"/>
        <end position="28"/>
    </location>
</feature>
<feature type="region of interest" description="Disordered" evidence="1">
    <location>
        <begin position="1"/>
        <end position="28"/>
    </location>
</feature>
<keyword evidence="2" id="KW-0472">Membrane</keyword>
<feature type="transmembrane region" description="Helical" evidence="2">
    <location>
        <begin position="133"/>
        <end position="158"/>
    </location>
</feature>
<accession>A0AAW0BYI9</accession>
<dbReference type="Pfam" id="PF20153">
    <property type="entry name" value="DUF6535"/>
    <property type="match status" value="1"/>
</dbReference>
<feature type="transmembrane region" description="Helical" evidence="2">
    <location>
        <begin position="104"/>
        <end position="121"/>
    </location>
</feature>